<dbReference type="Proteomes" id="UP001469553">
    <property type="component" value="Unassembled WGS sequence"/>
</dbReference>
<evidence type="ECO:0000313" key="2">
    <source>
        <dbReference type="EMBL" id="MEQ2312811.1"/>
    </source>
</evidence>
<organism evidence="2 3">
    <name type="scientific">Ameca splendens</name>
    <dbReference type="NCBI Taxonomy" id="208324"/>
    <lineage>
        <taxon>Eukaryota</taxon>
        <taxon>Metazoa</taxon>
        <taxon>Chordata</taxon>
        <taxon>Craniata</taxon>
        <taxon>Vertebrata</taxon>
        <taxon>Euteleostomi</taxon>
        <taxon>Actinopterygii</taxon>
        <taxon>Neopterygii</taxon>
        <taxon>Teleostei</taxon>
        <taxon>Neoteleostei</taxon>
        <taxon>Acanthomorphata</taxon>
        <taxon>Ovalentaria</taxon>
        <taxon>Atherinomorphae</taxon>
        <taxon>Cyprinodontiformes</taxon>
        <taxon>Goodeidae</taxon>
        <taxon>Ameca</taxon>
    </lineage>
</organism>
<dbReference type="EMBL" id="JAHRIP010080356">
    <property type="protein sequence ID" value="MEQ2312811.1"/>
    <property type="molecule type" value="Genomic_DNA"/>
</dbReference>
<keyword evidence="1" id="KW-0472">Membrane</keyword>
<keyword evidence="1" id="KW-0812">Transmembrane</keyword>
<keyword evidence="1" id="KW-1133">Transmembrane helix</keyword>
<proteinExistence type="predicted"/>
<evidence type="ECO:0000256" key="1">
    <source>
        <dbReference type="SAM" id="Phobius"/>
    </source>
</evidence>
<sequence length="125" mass="14467">MKEHQFNITANFESEKHKILENCMFQKLQTGQCVIHNPELQSVHLKMSLQIHQSSALNTGGALWVRQLWLSAQKWKYTVDFLWSVKSFLYAVFSLLLTAILTRLFTSSIKQLIDGGEPYRTSEGY</sequence>
<protein>
    <submittedName>
        <fullName evidence="2">Uncharacterized protein</fullName>
    </submittedName>
</protein>
<reference evidence="2 3" key="1">
    <citation type="submission" date="2021-06" db="EMBL/GenBank/DDBJ databases">
        <authorList>
            <person name="Palmer J.M."/>
        </authorList>
    </citation>
    <scope>NUCLEOTIDE SEQUENCE [LARGE SCALE GENOMIC DNA]</scope>
    <source>
        <strain evidence="2 3">AS_MEX2019</strain>
        <tissue evidence="2">Muscle</tissue>
    </source>
</reference>
<name>A0ABV1A588_9TELE</name>
<keyword evidence="3" id="KW-1185">Reference proteome</keyword>
<evidence type="ECO:0000313" key="3">
    <source>
        <dbReference type="Proteomes" id="UP001469553"/>
    </source>
</evidence>
<comment type="caution">
    <text evidence="2">The sequence shown here is derived from an EMBL/GenBank/DDBJ whole genome shotgun (WGS) entry which is preliminary data.</text>
</comment>
<feature type="transmembrane region" description="Helical" evidence="1">
    <location>
        <begin position="87"/>
        <end position="105"/>
    </location>
</feature>
<accession>A0ABV1A588</accession>
<gene>
    <name evidence="2" type="ORF">AMECASPLE_035069</name>
</gene>